<feature type="non-terminal residue" evidence="1">
    <location>
        <position position="1"/>
    </location>
</feature>
<dbReference type="EMBL" id="JBHSWU010001015">
    <property type="protein sequence ID" value="MFC6726297.1"/>
    <property type="molecule type" value="Genomic_DNA"/>
</dbReference>
<sequence>GDSAAASGELRVLRQGTYRVGEEYRFESRIGDSPEYAESPELVNVDYAVAVTGAEDDLPILEGSVTGGAGTSELDGTDLDVRFQAGYPYTVARLYTSIVYGSLDPTGAEWAAGVDPALEVGDSWNSPFDEEDQETVFTVTGEETYAGVTCSVVTMGDGDATASEVCLNPDVGFPLHVVDYDSDGRVILEITMVEYTRN</sequence>
<protein>
    <submittedName>
        <fullName evidence="1">Uncharacterized protein</fullName>
    </submittedName>
</protein>
<accession>A0ABD5S4W8</accession>
<proteinExistence type="predicted"/>
<name>A0ABD5S4W8_9EURY</name>
<comment type="caution">
    <text evidence="1">The sequence shown here is derived from an EMBL/GenBank/DDBJ whole genome shotgun (WGS) entry which is preliminary data.</text>
</comment>
<reference evidence="1 2" key="1">
    <citation type="journal article" date="2019" name="Int. J. Syst. Evol. Microbiol.">
        <title>The Global Catalogue of Microorganisms (GCM) 10K type strain sequencing project: providing services to taxonomists for standard genome sequencing and annotation.</title>
        <authorList>
            <consortium name="The Broad Institute Genomics Platform"/>
            <consortium name="The Broad Institute Genome Sequencing Center for Infectious Disease"/>
            <person name="Wu L."/>
            <person name="Ma J."/>
        </authorList>
    </citation>
    <scope>NUCLEOTIDE SEQUENCE [LARGE SCALE GENOMIC DNA]</scope>
    <source>
        <strain evidence="1 2">NBRC 111368</strain>
    </source>
</reference>
<evidence type="ECO:0000313" key="1">
    <source>
        <dbReference type="EMBL" id="MFC6726297.1"/>
    </source>
</evidence>
<gene>
    <name evidence="1" type="ORF">ACFQE1_18400</name>
</gene>
<evidence type="ECO:0000313" key="2">
    <source>
        <dbReference type="Proteomes" id="UP001596328"/>
    </source>
</evidence>
<dbReference type="AlphaFoldDB" id="A0ABD5S4W8"/>
<organism evidence="1 2">
    <name type="scientific">Halobium palmae</name>
    <dbReference type="NCBI Taxonomy" id="1776492"/>
    <lineage>
        <taxon>Archaea</taxon>
        <taxon>Methanobacteriati</taxon>
        <taxon>Methanobacteriota</taxon>
        <taxon>Stenosarchaea group</taxon>
        <taxon>Halobacteria</taxon>
        <taxon>Halobacteriales</taxon>
        <taxon>Haloferacaceae</taxon>
        <taxon>Halobium</taxon>
    </lineage>
</organism>
<dbReference type="Proteomes" id="UP001596328">
    <property type="component" value="Unassembled WGS sequence"/>
</dbReference>
<keyword evidence="2" id="KW-1185">Reference proteome</keyword>